<evidence type="ECO:0000313" key="6">
    <source>
        <dbReference type="Proteomes" id="UP001224926"/>
    </source>
</evidence>
<keyword evidence="2" id="KW-0804">Transcription</keyword>
<protein>
    <submittedName>
        <fullName evidence="5">Helix-turn-helix domain-containing protein</fullName>
    </submittedName>
</protein>
<evidence type="ECO:0000256" key="2">
    <source>
        <dbReference type="ARBA" id="ARBA00023163"/>
    </source>
</evidence>
<keyword evidence="1" id="KW-0805">Transcription regulation</keyword>
<name>A0AAF0PEQ7_9EURY</name>
<dbReference type="GeneID" id="39861308"/>
<dbReference type="InterPro" id="IPR007050">
    <property type="entry name" value="HTH_bacterioopsin"/>
</dbReference>
<dbReference type="Pfam" id="PF04967">
    <property type="entry name" value="HTH_10"/>
    <property type="match status" value="1"/>
</dbReference>
<evidence type="ECO:0000256" key="1">
    <source>
        <dbReference type="ARBA" id="ARBA00023015"/>
    </source>
</evidence>
<dbReference type="Gene3D" id="1.10.10.10">
    <property type="entry name" value="Winged helix-like DNA-binding domain superfamily/Winged helix DNA-binding domain"/>
    <property type="match status" value="1"/>
</dbReference>
<dbReference type="AlphaFoldDB" id="A0AAF0PEQ7"/>
<dbReference type="Pfam" id="PF24278">
    <property type="entry name" value="HVO_0513_N"/>
    <property type="match status" value="1"/>
</dbReference>
<dbReference type="GeneID" id="84213619"/>
<dbReference type="PANTHER" id="PTHR34236">
    <property type="entry name" value="DIMETHYL SULFOXIDE REDUCTASE TRANSCRIPTIONAL ACTIVATOR"/>
    <property type="match status" value="1"/>
</dbReference>
<feature type="domain" description="HTH bat-type" evidence="3">
    <location>
        <begin position="164"/>
        <end position="216"/>
    </location>
</feature>
<accession>A0AAF0PEQ7</accession>
<dbReference type="EMBL" id="CP101873">
    <property type="protein sequence ID" value="WMT09326.1"/>
    <property type="molecule type" value="Genomic_DNA"/>
</dbReference>
<sequence>MRYLTVLVRPTESGAFHPVGEALSAAPSIGREAIHQVERLADGTVLLLAEGSGDRDRYAEIMRDSPHVVDHMVSGERTGRWMAVSQFEPTAPMRRLLELERDSDIVIEMPIRITDDGSLRVTHLGSESALRTLFREVMSELPLTFEVVKTGTYEPDERAFTRLLTARQREVLEAAVEVGYYAAPRQATHEDVAAAVGIAPVTAGEHLRKIEQRVFEALVR</sequence>
<keyword evidence="6" id="KW-1185">Reference proteome</keyword>
<gene>
    <name evidence="5" type="ORF">NP511_06725</name>
</gene>
<dbReference type="InterPro" id="IPR056493">
    <property type="entry name" value="HVO_0513_N"/>
</dbReference>
<organism evidence="5 6">
    <name type="scientific">Natrinema thermotolerans</name>
    <dbReference type="NCBI Taxonomy" id="121872"/>
    <lineage>
        <taxon>Archaea</taxon>
        <taxon>Methanobacteriati</taxon>
        <taxon>Methanobacteriota</taxon>
        <taxon>Stenosarchaea group</taxon>
        <taxon>Halobacteria</taxon>
        <taxon>Halobacteriales</taxon>
        <taxon>Natrialbaceae</taxon>
        <taxon>Natrinema</taxon>
    </lineage>
</organism>
<dbReference type="PANTHER" id="PTHR34236:SF1">
    <property type="entry name" value="DIMETHYL SULFOXIDE REDUCTASE TRANSCRIPTIONAL ACTIVATOR"/>
    <property type="match status" value="1"/>
</dbReference>
<dbReference type="Proteomes" id="UP001224926">
    <property type="component" value="Chromosome"/>
</dbReference>
<dbReference type="InterPro" id="IPR036388">
    <property type="entry name" value="WH-like_DNA-bd_sf"/>
</dbReference>
<reference evidence="5 6" key="1">
    <citation type="submission" date="2022-07" db="EMBL/GenBank/DDBJ databases">
        <title>Two temperate virus in Haloterrigena jeotgali A29.</title>
        <authorList>
            <person name="Deng X."/>
        </authorList>
    </citation>
    <scope>NUCLEOTIDE SEQUENCE [LARGE SCALE GENOMIC DNA]</scope>
    <source>
        <strain evidence="5 6">A29</strain>
    </source>
</reference>
<evidence type="ECO:0000259" key="4">
    <source>
        <dbReference type="Pfam" id="PF24278"/>
    </source>
</evidence>
<evidence type="ECO:0000259" key="3">
    <source>
        <dbReference type="Pfam" id="PF04967"/>
    </source>
</evidence>
<proteinExistence type="predicted"/>
<evidence type="ECO:0000313" key="5">
    <source>
        <dbReference type="EMBL" id="WMT09326.1"/>
    </source>
</evidence>
<feature type="domain" description="HVO-0513-like N-terminal" evidence="4">
    <location>
        <begin position="17"/>
        <end position="153"/>
    </location>
</feature>
<dbReference type="RefSeq" id="WP_006650179.1">
    <property type="nucleotide sequence ID" value="NZ_CP101873.1"/>
</dbReference>